<reference evidence="2 3" key="1">
    <citation type="submission" date="2015-10" db="EMBL/GenBank/DDBJ databases">
        <title>Full genome of DAOMC 229536 Phialocephala scopiformis, a fungal endophyte of spruce producing the potent anti-insectan compound rugulosin.</title>
        <authorList>
            <consortium name="DOE Joint Genome Institute"/>
            <person name="Walker A.K."/>
            <person name="Frasz S.L."/>
            <person name="Seifert K.A."/>
            <person name="Miller J.D."/>
            <person name="Mondo S.J."/>
            <person name="Labutti K."/>
            <person name="Lipzen A."/>
            <person name="Dockter R."/>
            <person name="Kennedy M."/>
            <person name="Grigoriev I.V."/>
            <person name="Spatafora J.W."/>
        </authorList>
    </citation>
    <scope>NUCLEOTIDE SEQUENCE [LARGE SCALE GENOMIC DNA]</scope>
    <source>
        <strain evidence="2 3">CBS 120377</strain>
    </source>
</reference>
<sequence>MDDNPSESAMPIPEEEGARLASTHGTSSELRHPSSPTAGAANHSNSSEVIGLLISSSEVQLKANNLMATTARVPYNNGYGDFCLGRMPIAERRKSSFCYMKGTFPWYDLPIELRTKILRYLLGSYFHVDASTDMELVE</sequence>
<evidence type="ECO:0000313" key="2">
    <source>
        <dbReference type="EMBL" id="KUJ18542.1"/>
    </source>
</evidence>
<keyword evidence="3" id="KW-1185">Reference proteome</keyword>
<dbReference type="GeneID" id="28832122"/>
<dbReference type="Proteomes" id="UP000070700">
    <property type="component" value="Unassembled WGS sequence"/>
</dbReference>
<evidence type="ECO:0000313" key="3">
    <source>
        <dbReference type="Proteomes" id="UP000070700"/>
    </source>
</evidence>
<dbReference type="AlphaFoldDB" id="A0A194XFJ5"/>
<dbReference type="RefSeq" id="XP_018072897.1">
    <property type="nucleotide sequence ID" value="XM_018222396.1"/>
</dbReference>
<name>A0A194XFJ5_MOLSC</name>
<gene>
    <name evidence="2" type="ORF">LY89DRAFT_780598</name>
</gene>
<protein>
    <submittedName>
        <fullName evidence="2">Uncharacterized protein</fullName>
    </submittedName>
</protein>
<dbReference type="OrthoDB" id="3563424at2759"/>
<accession>A0A194XFJ5</accession>
<dbReference type="KEGG" id="psco:LY89DRAFT_780598"/>
<evidence type="ECO:0000256" key="1">
    <source>
        <dbReference type="SAM" id="MobiDB-lite"/>
    </source>
</evidence>
<dbReference type="InParanoid" id="A0A194XFJ5"/>
<proteinExistence type="predicted"/>
<organism evidence="2 3">
    <name type="scientific">Mollisia scopiformis</name>
    <name type="common">Conifer needle endophyte fungus</name>
    <name type="synonym">Phialocephala scopiformis</name>
    <dbReference type="NCBI Taxonomy" id="149040"/>
    <lineage>
        <taxon>Eukaryota</taxon>
        <taxon>Fungi</taxon>
        <taxon>Dikarya</taxon>
        <taxon>Ascomycota</taxon>
        <taxon>Pezizomycotina</taxon>
        <taxon>Leotiomycetes</taxon>
        <taxon>Helotiales</taxon>
        <taxon>Mollisiaceae</taxon>
        <taxon>Mollisia</taxon>
    </lineage>
</organism>
<feature type="compositionally biased region" description="Polar residues" evidence="1">
    <location>
        <begin position="23"/>
        <end position="43"/>
    </location>
</feature>
<feature type="region of interest" description="Disordered" evidence="1">
    <location>
        <begin position="1"/>
        <end position="43"/>
    </location>
</feature>
<dbReference type="EMBL" id="KQ947412">
    <property type="protein sequence ID" value="KUJ18542.1"/>
    <property type="molecule type" value="Genomic_DNA"/>
</dbReference>